<dbReference type="Proteomes" id="UP001597544">
    <property type="component" value="Unassembled WGS sequence"/>
</dbReference>
<dbReference type="EMBL" id="JBHULU010000021">
    <property type="protein sequence ID" value="MFD2515288.1"/>
    <property type="molecule type" value="Genomic_DNA"/>
</dbReference>
<accession>A0ABW5IPR9</accession>
<keyword evidence="3" id="KW-1185">Reference proteome</keyword>
<dbReference type="InterPro" id="IPR008969">
    <property type="entry name" value="CarboxyPept-like_regulatory"/>
</dbReference>
<feature type="signal peptide" evidence="1">
    <location>
        <begin position="1"/>
        <end position="22"/>
    </location>
</feature>
<evidence type="ECO:0000256" key="1">
    <source>
        <dbReference type="SAM" id="SignalP"/>
    </source>
</evidence>
<proteinExistence type="predicted"/>
<gene>
    <name evidence="2" type="ORF">ACFSRY_15555</name>
</gene>
<comment type="caution">
    <text evidence="2">The sequence shown here is derived from an EMBL/GenBank/DDBJ whole genome shotgun (WGS) entry which is preliminary data.</text>
</comment>
<protein>
    <recommendedName>
        <fullName evidence="4">Carboxypeptidase regulatory-like domain-containing protein</fullName>
    </recommendedName>
</protein>
<evidence type="ECO:0008006" key="4">
    <source>
        <dbReference type="Google" id="ProtNLM"/>
    </source>
</evidence>
<keyword evidence="1" id="KW-0732">Signal</keyword>
<evidence type="ECO:0000313" key="2">
    <source>
        <dbReference type="EMBL" id="MFD2515288.1"/>
    </source>
</evidence>
<dbReference type="Gene3D" id="2.60.40.1120">
    <property type="entry name" value="Carboxypeptidase-like, regulatory domain"/>
    <property type="match status" value="1"/>
</dbReference>
<organism evidence="2 3">
    <name type="scientific">Pontibacter locisalis</name>
    <dbReference type="NCBI Taxonomy" id="1719035"/>
    <lineage>
        <taxon>Bacteria</taxon>
        <taxon>Pseudomonadati</taxon>
        <taxon>Bacteroidota</taxon>
        <taxon>Cytophagia</taxon>
        <taxon>Cytophagales</taxon>
        <taxon>Hymenobacteraceae</taxon>
        <taxon>Pontibacter</taxon>
    </lineage>
</organism>
<reference evidence="3" key="1">
    <citation type="journal article" date="2019" name="Int. J. Syst. Evol. Microbiol.">
        <title>The Global Catalogue of Microorganisms (GCM) 10K type strain sequencing project: providing services to taxonomists for standard genome sequencing and annotation.</title>
        <authorList>
            <consortium name="The Broad Institute Genomics Platform"/>
            <consortium name="The Broad Institute Genome Sequencing Center for Infectious Disease"/>
            <person name="Wu L."/>
            <person name="Ma J."/>
        </authorList>
    </citation>
    <scope>NUCLEOTIDE SEQUENCE [LARGE SCALE GENOMIC DNA]</scope>
    <source>
        <strain evidence="3">KCTC 42498</strain>
    </source>
</reference>
<dbReference type="PROSITE" id="PS51257">
    <property type="entry name" value="PROKAR_LIPOPROTEIN"/>
    <property type="match status" value="1"/>
</dbReference>
<feature type="chain" id="PRO_5045498018" description="Carboxypeptidase regulatory-like domain-containing protein" evidence="1">
    <location>
        <begin position="23"/>
        <end position="225"/>
    </location>
</feature>
<dbReference type="SUPFAM" id="SSF49464">
    <property type="entry name" value="Carboxypeptidase regulatory domain-like"/>
    <property type="match status" value="1"/>
</dbReference>
<name>A0ABW5IPR9_9BACT</name>
<dbReference type="RefSeq" id="WP_377509710.1">
    <property type="nucleotide sequence ID" value="NZ_JBHULU010000021.1"/>
</dbReference>
<evidence type="ECO:0000313" key="3">
    <source>
        <dbReference type="Proteomes" id="UP001597544"/>
    </source>
</evidence>
<sequence>MRRKLGAALLVALMLTSCEDSVLDPTTEVTGKVVDHVTNQPLSGVTVSLSENDDVWLGGARVIAEQQTDVNGNFGFTFEWKESPYKIRVSKQKYTYHHVEYNEKFKNLPPVITDYQELESLNKKQSLIFDMEPVGALVVNITKSQPQASDSKLTIKFENVNKATPTVGPQVYTGNSISGFYVGGYAIAGKYVRYIYTIEKSGISQTTRDSVLIKHDVPTTLDISY</sequence>